<proteinExistence type="predicted"/>
<keyword evidence="2" id="KW-1185">Reference proteome</keyword>
<dbReference type="Proteomes" id="UP001281147">
    <property type="component" value="Unassembled WGS sequence"/>
</dbReference>
<gene>
    <name evidence="1" type="ORF">LTR37_011637</name>
</gene>
<evidence type="ECO:0000313" key="1">
    <source>
        <dbReference type="EMBL" id="KAK3708133.1"/>
    </source>
</evidence>
<sequence>MLVRFRPYTAKVMAWFNPDNGRQPDTASKVNDPPVILKASSAALTQPPQAAEGSSKRRKSVAAEVSGSVSEGKRRKSMPTPETDTTGSSTSSNAQIVEGNMVPPSTFHGPASVFRSVSKGMSHTVGGPTSSPANATVRAKQYPLQHSQAPAYPMNVEGASKRKRSLGSNLNDTFPVSKKQKSMPTPETGRQAPRKRVICPMRRETKEACVLGPSSFIRGPTSNPAHAEGQAKQDPPRQIESTAATIEWPMFTDAQLAQFQGFAINCVQTNYVPLAQPSAKVRANALFEQNKTAHLSPSTAADLLKICGLSDDDIATVVEAAGGRPWPSGEEVLFAVCFSID</sequence>
<organism evidence="1 2">
    <name type="scientific">Vermiconidia calcicola</name>
    <dbReference type="NCBI Taxonomy" id="1690605"/>
    <lineage>
        <taxon>Eukaryota</taxon>
        <taxon>Fungi</taxon>
        <taxon>Dikarya</taxon>
        <taxon>Ascomycota</taxon>
        <taxon>Pezizomycotina</taxon>
        <taxon>Dothideomycetes</taxon>
        <taxon>Dothideomycetidae</taxon>
        <taxon>Mycosphaerellales</taxon>
        <taxon>Extremaceae</taxon>
        <taxon>Vermiconidia</taxon>
    </lineage>
</organism>
<accession>A0ACC3N248</accession>
<dbReference type="EMBL" id="JAUTXU010000103">
    <property type="protein sequence ID" value="KAK3708133.1"/>
    <property type="molecule type" value="Genomic_DNA"/>
</dbReference>
<protein>
    <submittedName>
        <fullName evidence="1">Uncharacterized protein</fullName>
    </submittedName>
</protein>
<evidence type="ECO:0000313" key="2">
    <source>
        <dbReference type="Proteomes" id="UP001281147"/>
    </source>
</evidence>
<comment type="caution">
    <text evidence="1">The sequence shown here is derived from an EMBL/GenBank/DDBJ whole genome shotgun (WGS) entry which is preliminary data.</text>
</comment>
<reference evidence="1" key="1">
    <citation type="submission" date="2023-07" db="EMBL/GenBank/DDBJ databases">
        <title>Black Yeasts Isolated from many extreme environments.</title>
        <authorList>
            <person name="Coleine C."/>
            <person name="Stajich J.E."/>
            <person name="Selbmann L."/>
        </authorList>
    </citation>
    <scope>NUCLEOTIDE SEQUENCE</scope>
    <source>
        <strain evidence="1">CCFEE 5714</strain>
    </source>
</reference>
<name>A0ACC3N248_9PEZI</name>